<proteinExistence type="predicted"/>
<dbReference type="NCBIfam" id="NF040572">
    <property type="entry name" value="heme_bind_FMP"/>
    <property type="match status" value="1"/>
</dbReference>
<evidence type="ECO:0008006" key="3">
    <source>
        <dbReference type="Google" id="ProtNLM"/>
    </source>
</evidence>
<reference evidence="1 2" key="2">
    <citation type="submission" date="2018-03" db="EMBL/GenBank/DDBJ databases">
        <authorList>
            <person name="Keele B.F."/>
        </authorList>
    </citation>
    <scope>NUCLEOTIDE SEQUENCE [LARGE SCALE GENOMIC DNA]</scope>
    <source>
        <strain evidence="1 2">D13</strain>
    </source>
</reference>
<organism evidence="1 2">
    <name type="scientific">Ahniella affigens</name>
    <dbReference type="NCBI Taxonomy" id="2021234"/>
    <lineage>
        <taxon>Bacteria</taxon>
        <taxon>Pseudomonadati</taxon>
        <taxon>Pseudomonadota</taxon>
        <taxon>Gammaproteobacteria</taxon>
        <taxon>Lysobacterales</taxon>
        <taxon>Rhodanobacteraceae</taxon>
        <taxon>Ahniella</taxon>
    </lineage>
</organism>
<gene>
    <name evidence="1" type="ORF">C7S18_15590</name>
</gene>
<dbReference type="InterPro" id="IPR047975">
    <property type="entry name" value="Heme_bind_FMP"/>
</dbReference>
<accession>A0A2P1PUM2</accession>
<reference evidence="1 2" key="1">
    <citation type="submission" date="2018-03" db="EMBL/GenBank/DDBJ databases">
        <title>Ahniella affigens gen. nov., sp. nov., a gammaproteobacterium isolated from sandy soil near a stream.</title>
        <authorList>
            <person name="Ko Y."/>
            <person name="Kim J.-H."/>
        </authorList>
    </citation>
    <scope>NUCLEOTIDE SEQUENCE [LARGE SCALE GENOMIC DNA]</scope>
    <source>
        <strain evidence="1 2">D13</strain>
    </source>
</reference>
<evidence type="ECO:0000313" key="1">
    <source>
        <dbReference type="EMBL" id="AVP98520.1"/>
    </source>
</evidence>
<dbReference type="KEGG" id="xba:C7S18_15590"/>
<dbReference type="AlphaFoldDB" id="A0A2P1PUM2"/>
<evidence type="ECO:0000313" key="2">
    <source>
        <dbReference type="Proteomes" id="UP000241074"/>
    </source>
</evidence>
<dbReference type="EMBL" id="CP027860">
    <property type="protein sequence ID" value="AVP98520.1"/>
    <property type="molecule type" value="Genomic_DNA"/>
</dbReference>
<name>A0A2P1PUM2_9GAMM</name>
<keyword evidence="2" id="KW-1185">Reference proteome</keyword>
<dbReference type="InterPro" id="IPR012674">
    <property type="entry name" value="Calycin"/>
</dbReference>
<protein>
    <recommendedName>
        <fullName evidence="3">DUF1794 domain-containing protein</fullName>
    </recommendedName>
</protein>
<dbReference type="SUPFAM" id="SSF50814">
    <property type="entry name" value="Lipocalins"/>
    <property type="match status" value="1"/>
</dbReference>
<sequence length="293" mass="31821">MLKRIAPGSAAVSNDLGLLSEFAGTWVGTGFNLIARPDKQNGHIFFLMLNGMIETLEFTPIGGAVPNRGSLQDDIFIHGLSYLQRVSDLDTHAALHIEPGFWLRIPKTTAPPQDETYARLSTIPHGDSLFAQSVRCADHPGGPTLLPVDSIPFTITGDPLPKLNQVPNPPLKAPLGYKGPYERPTLPKGVITSADPADVVRNPVILLQEAIANQTITRTVVIEVTTASPGGIVNIPFVVKNADTIQMDAIFWIETVALPDGTSFQQLQYVQRVMLDFDGIHWPHISVATLVKQ</sequence>
<dbReference type="Proteomes" id="UP000241074">
    <property type="component" value="Chromosome"/>
</dbReference>